<comment type="subcellular location">
    <subcellularLocation>
        <location evidence="1">Cell membrane</location>
        <topology evidence="1">Multi-pass membrane protein</topology>
    </subcellularLocation>
</comment>
<gene>
    <name evidence="8" type="ORF">SAMN04487950_2044</name>
</gene>
<feature type="transmembrane region" description="Helical" evidence="6">
    <location>
        <begin position="35"/>
        <end position="55"/>
    </location>
</feature>
<sequence length="103" mass="11313">MVSTVNWVVLLGMLWFCMSLWVAHDASKNSKHSSFLWGLAVFVGGLLGLILYFILGREKTAESNLPKAESKTQSGLIKCPNCHALEDPGRDVCRACEKPMTGT</sequence>
<evidence type="ECO:0000313" key="8">
    <source>
        <dbReference type="EMBL" id="SFL02943.1"/>
    </source>
</evidence>
<evidence type="ECO:0000259" key="7">
    <source>
        <dbReference type="Pfam" id="PF13396"/>
    </source>
</evidence>
<protein>
    <submittedName>
        <fullName evidence="8">Phospholipase_D-nuclease N-terminal</fullName>
    </submittedName>
</protein>
<evidence type="ECO:0000256" key="4">
    <source>
        <dbReference type="ARBA" id="ARBA00022989"/>
    </source>
</evidence>
<accession>A0A1I4ECE9</accession>
<name>A0A1I4ECE9_9EURY</name>
<keyword evidence="2" id="KW-1003">Cell membrane</keyword>
<dbReference type="AlphaFoldDB" id="A0A1I4ECE9"/>
<dbReference type="EMBL" id="FOTC01000002">
    <property type="protein sequence ID" value="SFL02943.1"/>
    <property type="molecule type" value="Genomic_DNA"/>
</dbReference>
<feature type="transmembrane region" description="Helical" evidence="6">
    <location>
        <begin position="6"/>
        <end position="23"/>
    </location>
</feature>
<dbReference type="Pfam" id="PF13396">
    <property type="entry name" value="PLDc_N"/>
    <property type="match status" value="1"/>
</dbReference>
<dbReference type="GO" id="GO:0005886">
    <property type="term" value="C:plasma membrane"/>
    <property type="evidence" value="ECO:0007669"/>
    <property type="project" value="UniProtKB-SubCell"/>
</dbReference>
<proteinExistence type="predicted"/>
<evidence type="ECO:0000313" key="9">
    <source>
        <dbReference type="Proteomes" id="UP000199607"/>
    </source>
</evidence>
<dbReference type="InterPro" id="IPR027379">
    <property type="entry name" value="CLS_N"/>
</dbReference>
<feature type="domain" description="Cardiolipin synthase N-terminal" evidence="7">
    <location>
        <begin position="19"/>
        <end position="57"/>
    </location>
</feature>
<keyword evidence="9" id="KW-1185">Reference proteome</keyword>
<reference evidence="9" key="1">
    <citation type="submission" date="2016-10" db="EMBL/GenBank/DDBJ databases">
        <authorList>
            <person name="Varghese N."/>
            <person name="Submissions S."/>
        </authorList>
    </citation>
    <scope>NUCLEOTIDE SEQUENCE [LARGE SCALE GENOMIC DNA]</scope>
    <source>
        <strain evidence="9">CGMCC 1.7738</strain>
    </source>
</reference>
<organism evidence="8 9">
    <name type="scientific">Halogranum rubrum</name>
    <dbReference type="NCBI Taxonomy" id="553466"/>
    <lineage>
        <taxon>Archaea</taxon>
        <taxon>Methanobacteriati</taxon>
        <taxon>Methanobacteriota</taxon>
        <taxon>Stenosarchaea group</taxon>
        <taxon>Halobacteria</taxon>
        <taxon>Halobacteriales</taxon>
        <taxon>Haloferacaceae</taxon>
    </lineage>
</organism>
<evidence type="ECO:0000256" key="5">
    <source>
        <dbReference type="ARBA" id="ARBA00023136"/>
    </source>
</evidence>
<keyword evidence="4 6" id="KW-1133">Transmembrane helix</keyword>
<evidence type="ECO:0000256" key="1">
    <source>
        <dbReference type="ARBA" id="ARBA00004651"/>
    </source>
</evidence>
<dbReference type="RefSeq" id="WP_089869027.1">
    <property type="nucleotide sequence ID" value="NZ_FOTC01000002.1"/>
</dbReference>
<dbReference type="Proteomes" id="UP000199607">
    <property type="component" value="Unassembled WGS sequence"/>
</dbReference>
<keyword evidence="5 6" id="KW-0472">Membrane</keyword>
<evidence type="ECO:0000256" key="2">
    <source>
        <dbReference type="ARBA" id="ARBA00022475"/>
    </source>
</evidence>
<keyword evidence="3 6" id="KW-0812">Transmembrane</keyword>
<evidence type="ECO:0000256" key="6">
    <source>
        <dbReference type="SAM" id="Phobius"/>
    </source>
</evidence>
<evidence type="ECO:0000256" key="3">
    <source>
        <dbReference type="ARBA" id="ARBA00022692"/>
    </source>
</evidence>